<dbReference type="GO" id="GO:0003824">
    <property type="term" value="F:catalytic activity"/>
    <property type="evidence" value="ECO:0007669"/>
    <property type="project" value="UniProtKB-ARBA"/>
</dbReference>
<sequence>MPFSDTLAHSPTALLETVFDALPDSVFLIDPDTSRIVYCNRAAWSDLGYDQASDLLDHSVLSLQKDVIGPEQWRSIAIEIRARSPYVFIGRHRHRQGWELPVEVYTSCFEFDGRDYFLSVARDITTRTQLERELSARDAQLRFALNEASDGLWDWDIISGSVFFSPQLKRMLGYGPEELAPHLSSWADNIHPDDVVWVRSVIDDHLAGRRERFEAEYRLRNRNGHYLWVHDRGRICERDPDGRPLRMVGMVHNVTDRKNLELRLQRLASHDSLTGLLNRRESEIILETQISLCRRLQLPLGICLFDLDNFKSINDVHGHLCGDQVLAGVAELFNQHVRSADYLFRWGGEEFMLICVDTTLEQLQQRVEGLRTLLESKTWDTLPALGKVTASFGIAVFPDHGDSARELFIAADAALYRAKSCGRNRVELADTWPANTFTP</sequence>
<feature type="domain" description="PAS" evidence="1">
    <location>
        <begin position="11"/>
        <end position="51"/>
    </location>
</feature>
<dbReference type="FunFam" id="3.30.70.270:FF:000001">
    <property type="entry name" value="Diguanylate cyclase domain protein"/>
    <property type="match status" value="1"/>
</dbReference>
<reference evidence="4 5" key="1">
    <citation type="submission" date="2018-06" db="EMBL/GenBank/DDBJ databases">
        <title>Azoarcus communis strain SWub3 genome.</title>
        <authorList>
            <person name="Zorraquino Salvo V."/>
            <person name="Toubiana D."/>
            <person name="Blumwald E."/>
        </authorList>
    </citation>
    <scope>NUCLEOTIDE SEQUENCE [LARGE SCALE GENOMIC DNA]</scope>
    <source>
        <strain evidence="4 5">SWub3</strain>
    </source>
</reference>
<dbReference type="NCBIfam" id="TIGR00254">
    <property type="entry name" value="GGDEF"/>
    <property type="match status" value="1"/>
</dbReference>
<dbReference type="NCBIfam" id="TIGR00229">
    <property type="entry name" value="sensory_box"/>
    <property type="match status" value="2"/>
</dbReference>
<dbReference type="SMART" id="SM00086">
    <property type="entry name" value="PAC"/>
    <property type="match status" value="2"/>
</dbReference>
<feature type="domain" description="GGDEF" evidence="3">
    <location>
        <begin position="298"/>
        <end position="431"/>
    </location>
</feature>
<feature type="domain" description="PAC" evidence="2">
    <location>
        <begin position="213"/>
        <end position="266"/>
    </location>
</feature>
<name>A0A323V2G1_9RHOO</name>
<dbReference type="Pfam" id="PF00990">
    <property type="entry name" value="GGDEF"/>
    <property type="match status" value="1"/>
</dbReference>
<dbReference type="OrthoDB" id="9813903at2"/>
<evidence type="ECO:0000313" key="4">
    <source>
        <dbReference type="EMBL" id="PZA17696.1"/>
    </source>
</evidence>
<dbReference type="CDD" id="cd01949">
    <property type="entry name" value="GGDEF"/>
    <property type="match status" value="1"/>
</dbReference>
<dbReference type="SMART" id="SM00267">
    <property type="entry name" value="GGDEF"/>
    <property type="match status" value="1"/>
</dbReference>
<proteinExistence type="predicted"/>
<dbReference type="PROSITE" id="PS50113">
    <property type="entry name" value="PAC"/>
    <property type="match status" value="1"/>
</dbReference>
<dbReference type="PANTHER" id="PTHR44757:SF2">
    <property type="entry name" value="BIOFILM ARCHITECTURE MAINTENANCE PROTEIN MBAA"/>
    <property type="match status" value="1"/>
</dbReference>
<dbReference type="InterPro" id="IPR029787">
    <property type="entry name" value="Nucleotide_cyclase"/>
</dbReference>
<dbReference type="PROSITE" id="PS50887">
    <property type="entry name" value="GGDEF"/>
    <property type="match status" value="1"/>
</dbReference>
<dbReference type="InterPro" id="IPR052155">
    <property type="entry name" value="Biofilm_reg_signaling"/>
</dbReference>
<dbReference type="SUPFAM" id="SSF55785">
    <property type="entry name" value="PYP-like sensor domain (PAS domain)"/>
    <property type="match status" value="2"/>
</dbReference>
<dbReference type="InterPro" id="IPR000160">
    <property type="entry name" value="GGDEF_dom"/>
</dbReference>
<evidence type="ECO:0000259" key="3">
    <source>
        <dbReference type="PROSITE" id="PS50887"/>
    </source>
</evidence>
<protein>
    <submittedName>
        <fullName evidence="4">Diguanylate cyclase</fullName>
    </submittedName>
</protein>
<dbReference type="InterPro" id="IPR000700">
    <property type="entry name" value="PAS-assoc_C"/>
</dbReference>
<dbReference type="CDD" id="cd00130">
    <property type="entry name" value="PAS"/>
    <property type="match status" value="1"/>
</dbReference>
<dbReference type="SUPFAM" id="SSF55073">
    <property type="entry name" value="Nucleotide cyclase"/>
    <property type="match status" value="1"/>
</dbReference>
<dbReference type="InterPro" id="IPR001610">
    <property type="entry name" value="PAC"/>
</dbReference>
<evidence type="ECO:0000313" key="5">
    <source>
        <dbReference type="Proteomes" id="UP000248259"/>
    </source>
</evidence>
<dbReference type="Pfam" id="PF13426">
    <property type="entry name" value="PAS_9"/>
    <property type="match status" value="1"/>
</dbReference>
<organism evidence="4 5">
    <name type="scientific">Parazoarcus communis SWub3 = DSM 12120</name>
    <dbReference type="NCBI Taxonomy" id="1121029"/>
    <lineage>
        <taxon>Bacteria</taxon>
        <taxon>Pseudomonadati</taxon>
        <taxon>Pseudomonadota</taxon>
        <taxon>Betaproteobacteria</taxon>
        <taxon>Rhodocyclales</taxon>
        <taxon>Zoogloeaceae</taxon>
        <taxon>Parazoarcus</taxon>
    </lineage>
</organism>
<evidence type="ECO:0000259" key="2">
    <source>
        <dbReference type="PROSITE" id="PS50113"/>
    </source>
</evidence>
<dbReference type="InterPro" id="IPR000014">
    <property type="entry name" value="PAS"/>
</dbReference>
<feature type="domain" description="PAS" evidence="1">
    <location>
        <begin position="137"/>
        <end position="209"/>
    </location>
</feature>
<dbReference type="Pfam" id="PF08447">
    <property type="entry name" value="PAS_3"/>
    <property type="match status" value="1"/>
</dbReference>
<comment type="caution">
    <text evidence="4">The sequence shown here is derived from an EMBL/GenBank/DDBJ whole genome shotgun (WGS) entry which is preliminary data.</text>
</comment>
<dbReference type="EMBL" id="QKOE01000002">
    <property type="protein sequence ID" value="PZA17696.1"/>
    <property type="molecule type" value="Genomic_DNA"/>
</dbReference>
<dbReference type="SMART" id="SM00091">
    <property type="entry name" value="PAS"/>
    <property type="match status" value="2"/>
</dbReference>
<dbReference type="InterPro" id="IPR013655">
    <property type="entry name" value="PAS_fold_3"/>
</dbReference>
<dbReference type="Proteomes" id="UP000248259">
    <property type="component" value="Unassembled WGS sequence"/>
</dbReference>
<dbReference type="PANTHER" id="PTHR44757">
    <property type="entry name" value="DIGUANYLATE CYCLASE DGCP"/>
    <property type="match status" value="1"/>
</dbReference>
<keyword evidence="5" id="KW-1185">Reference proteome</keyword>
<accession>A0A323V2G1</accession>
<dbReference type="RefSeq" id="WP_110523042.1">
    <property type="nucleotide sequence ID" value="NZ_QKOE01000002.1"/>
</dbReference>
<dbReference type="InterPro" id="IPR043128">
    <property type="entry name" value="Rev_trsase/Diguanyl_cyclase"/>
</dbReference>
<dbReference type="PROSITE" id="PS50112">
    <property type="entry name" value="PAS"/>
    <property type="match status" value="2"/>
</dbReference>
<dbReference type="Gene3D" id="3.30.450.20">
    <property type="entry name" value="PAS domain"/>
    <property type="match status" value="2"/>
</dbReference>
<gene>
    <name evidence="4" type="ORF">DNK49_03975</name>
</gene>
<evidence type="ECO:0000259" key="1">
    <source>
        <dbReference type="PROSITE" id="PS50112"/>
    </source>
</evidence>
<dbReference type="InterPro" id="IPR035965">
    <property type="entry name" value="PAS-like_dom_sf"/>
</dbReference>
<dbReference type="AlphaFoldDB" id="A0A323V2G1"/>
<dbReference type="Gene3D" id="3.30.70.270">
    <property type="match status" value="1"/>
</dbReference>